<feature type="transmembrane region" description="Helical" evidence="1">
    <location>
        <begin position="313"/>
        <end position="335"/>
    </location>
</feature>
<dbReference type="InterPro" id="IPR025519">
    <property type="entry name" value="DUF4407"/>
</dbReference>
<keyword evidence="1" id="KW-1133">Transmembrane helix</keyword>
<organism evidence="2 3">
    <name type="scientific">Agromyces archimandritae</name>
    <dbReference type="NCBI Taxonomy" id="2781962"/>
    <lineage>
        <taxon>Bacteria</taxon>
        <taxon>Bacillati</taxon>
        <taxon>Actinomycetota</taxon>
        <taxon>Actinomycetes</taxon>
        <taxon>Micrococcales</taxon>
        <taxon>Microbacteriaceae</taxon>
        <taxon>Agromyces</taxon>
    </lineage>
</organism>
<evidence type="ECO:0000313" key="3">
    <source>
        <dbReference type="Proteomes" id="UP000671914"/>
    </source>
</evidence>
<keyword evidence="1" id="KW-0812">Transmembrane</keyword>
<keyword evidence="3" id="KW-1185">Reference proteome</keyword>
<dbReference type="AlphaFoldDB" id="A0A975IPL0"/>
<feature type="transmembrane region" description="Helical" evidence="1">
    <location>
        <begin position="29"/>
        <end position="55"/>
    </location>
</feature>
<gene>
    <name evidence="2" type="ORF">G127AT_05725</name>
</gene>
<evidence type="ECO:0000256" key="1">
    <source>
        <dbReference type="SAM" id="Phobius"/>
    </source>
</evidence>
<evidence type="ECO:0000313" key="2">
    <source>
        <dbReference type="EMBL" id="QTX05705.1"/>
    </source>
</evidence>
<name>A0A975IPL0_9MICO</name>
<sequence length="450" mass="48286">MSRIGDTLTTLGGARAEVLERAPGDRQRYLAMGLVLLTTAAVSAASASFALAMALSAPLPVAILIGICWGGIILAIDRMLVVGLSRQPSAWANVLLGLPRVALALVIGVVVATPLTLQIFDREINAEVQLMNQEAKQAFEEKLATDPRYTRIPELQASIAELRTTIADGGRTPVDDDPDVAAAAEAVTAAQAAYDEANRVWVSELDGTEGTGIVGDGPITQSKKLDRDGKLAALETAKAALADARAAAEARIEDESATTVAQATADLETQTAQLASITAARDAEAATFDTAADESGGMLARLEALGRIGDRNAMLGFAHLMIALLFVCIELMPVLMKTLQNLMRPTAYEQISGIGDGVLVENARNRAEQEMRLVKQETLPRLDLAEYRAELRRESGRRVSEAYVAKQETAELEAVDEWAEQRAPFIAARTLRDWERETDTVPVSIEGRRD</sequence>
<reference evidence="2" key="1">
    <citation type="submission" date="2021-03" db="EMBL/GenBank/DDBJ databases">
        <title>Agromyces archimandritus sp. nov., isolated from the cockroach Archimandrita tessellata.</title>
        <authorList>
            <person name="Guzman J."/>
            <person name="Ortuzar M."/>
            <person name="Poehlein A."/>
            <person name="Daniel R."/>
            <person name="Trujillo M."/>
            <person name="Vilcinskas A."/>
        </authorList>
    </citation>
    <scope>NUCLEOTIDE SEQUENCE</scope>
    <source>
        <strain evidence="2">G127AT</strain>
    </source>
</reference>
<dbReference type="Pfam" id="PF14362">
    <property type="entry name" value="DUF4407"/>
    <property type="match status" value="1"/>
</dbReference>
<dbReference type="RefSeq" id="WP_210900944.1">
    <property type="nucleotide sequence ID" value="NZ_CP071696.1"/>
</dbReference>
<protein>
    <submittedName>
        <fullName evidence="2">DUF4407 domain-containing protein</fullName>
    </submittedName>
</protein>
<keyword evidence="1" id="KW-0472">Membrane</keyword>
<accession>A0A975IPL0</accession>
<feature type="transmembrane region" description="Helical" evidence="1">
    <location>
        <begin position="61"/>
        <end position="80"/>
    </location>
</feature>
<proteinExistence type="predicted"/>
<dbReference type="Proteomes" id="UP000671914">
    <property type="component" value="Chromosome"/>
</dbReference>
<feature type="transmembrane region" description="Helical" evidence="1">
    <location>
        <begin position="101"/>
        <end position="120"/>
    </location>
</feature>
<dbReference type="KEGG" id="aarc:G127AT_05725"/>
<dbReference type="EMBL" id="CP071696">
    <property type="protein sequence ID" value="QTX05705.1"/>
    <property type="molecule type" value="Genomic_DNA"/>
</dbReference>